<proteinExistence type="predicted"/>
<protein>
    <recommendedName>
        <fullName evidence="1">6-hydroxymethylpterin diphosphokinase MptE-like domain-containing protein</fullName>
    </recommendedName>
</protein>
<comment type="caution">
    <text evidence="2">The sequence shown here is derived from an EMBL/GenBank/DDBJ whole genome shotgun (WGS) entry which is preliminary data.</text>
</comment>
<dbReference type="Proteomes" id="UP000434052">
    <property type="component" value="Unassembled WGS sequence"/>
</dbReference>
<name>A0A6P1ZKY2_9BACT</name>
<dbReference type="Pfam" id="PF01973">
    <property type="entry name" value="MptE-like"/>
    <property type="match status" value="1"/>
</dbReference>
<dbReference type="AlphaFoldDB" id="A0A6P1ZKY2"/>
<accession>A0A6P1ZKY2</accession>
<sequence length="612" mass="67683">MVGKVPGVWQRLCKTARMERLPHLTRNLEALAGRMTATLEWIKSQMVQPETVAERIVNHAGRLDWRMENGATLFAAAAPPVFYKDWGAMEERDAKGLTVLVGVNLGYGLNEILKSAPPAHTVLVVEPRAEVLVACLGQTDYSPFIEAGRLIILPPDENAIYEALRRVDVHFVFGRIIFRGDMPSRQMGPEYDRLGRIIRNTLENMSVEFATLRKKQDTMVGNELSNFKRAFEDGSVARLQGAAAGVSAVILGAGPSLEMFAANMAQSPGHACYATALQTLPALQKYGLVPHFCMAIDYSRGMRKVFKRLDPEFAKGIPLLYSTKLDPEVLENYPGPAIPFWTRGGLGTYALADREPVFNAGTNVSVTLYRLLAWMGVGRILLAGMDFAWKGDHSHAGGHHNNVKGSVTLENADGETLHSTLSYTTALRDLIGDIRRLGLPTGCLYGGGAVIQGAQQLDFSKAVMEGFFASEPGSLEHFTNAVGAAHAPQQAPVFPSRSQQWNTRLRQMVKEFEKLAKKPERNAAQSFEGLKRLNAFLRSDPVFLPYLYNEFMDVAGLTLETRPFGPQELSKVRQIAKRVREKVRRMEEDMGFVAAEERNAPPSRRAGKRRAA</sequence>
<evidence type="ECO:0000313" key="3">
    <source>
        <dbReference type="Proteomes" id="UP000434052"/>
    </source>
</evidence>
<feature type="domain" description="6-hydroxymethylpterin diphosphokinase MptE-like" evidence="1">
    <location>
        <begin position="222"/>
        <end position="391"/>
    </location>
</feature>
<dbReference type="PANTHER" id="PTHR41786:SF1">
    <property type="entry name" value="6-HYDROXYMETHYLPTERIN DIPHOSPHOKINASE MPTE-LIKE DOMAIN-CONTAINING PROTEIN"/>
    <property type="match status" value="1"/>
</dbReference>
<dbReference type="OrthoDB" id="5440657at2"/>
<dbReference type="EMBL" id="QMIF01000001">
    <property type="protein sequence ID" value="TVM36456.1"/>
    <property type="molecule type" value="Genomic_DNA"/>
</dbReference>
<organism evidence="2 3">
    <name type="scientific">Oceanidesulfovibrio marinus</name>
    <dbReference type="NCBI Taxonomy" id="370038"/>
    <lineage>
        <taxon>Bacteria</taxon>
        <taxon>Pseudomonadati</taxon>
        <taxon>Thermodesulfobacteriota</taxon>
        <taxon>Desulfovibrionia</taxon>
        <taxon>Desulfovibrionales</taxon>
        <taxon>Desulfovibrionaceae</taxon>
        <taxon>Oceanidesulfovibrio</taxon>
    </lineage>
</organism>
<dbReference type="InterPro" id="IPR002826">
    <property type="entry name" value="MptE-like"/>
</dbReference>
<dbReference type="PANTHER" id="PTHR41786">
    <property type="entry name" value="MOTILITY ACCESSORY FACTOR MAF"/>
    <property type="match status" value="1"/>
</dbReference>
<evidence type="ECO:0000259" key="1">
    <source>
        <dbReference type="Pfam" id="PF01973"/>
    </source>
</evidence>
<gene>
    <name evidence="2" type="ORF">DQK91_00590</name>
</gene>
<reference evidence="2 3" key="1">
    <citation type="submission" date="2018-06" db="EMBL/GenBank/DDBJ databases">
        <title>Complete genome of Desulfovibrio marinus P48SEP.</title>
        <authorList>
            <person name="Crispim J.S."/>
            <person name="Vidigal P.M.P."/>
            <person name="Silva L.C.F."/>
            <person name="Araujo L.C."/>
            <person name="Laguardia C.N."/>
            <person name="Dias R.S."/>
            <person name="Sousa M.P."/>
            <person name="Paula S.O."/>
            <person name="Silva C."/>
        </authorList>
    </citation>
    <scope>NUCLEOTIDE SEQUENCE [LARGE SCALE GENOMIC DNA]</scope>
    <source>
        <strain evidence="2 3">P48SEP</strain>
    </source>
</reference>
<evidence type="ECO:0000313" key="2">
    <source>
        <dbReference type="EMBL" id="TVM36456.1"/>
    </source>
</evidence>